<organism evidence="3 4">
    <name type="scientific">Candidatus Magasanikbacteria bacterium RIFCSPLOWO2_01_FULL_40_15</name>
    <dbReference type="NCBI Taxonomy" id="1798686"/>
    <lineage>
        <taxon>Bacteria</taxon>
        <taxon>Candidatus Magasanikiibacteriota</taxon>
    </lineage>
</organism>
<keyword evidence="2" id="KW-0812">Transmembrane</keyword>
<sequence length="676" mass="75148">MLGHIVSCTTENKKNARFLGLFLLIFLGICAPIFVYQTKAQSGGAKLVNYHLGQLYSGMTNDLSKYDILVLSPAQIATHQGIMGDIKKLNPQIIILAYVPSQSYNTNYWPRDVVFSALNVSDAWWLRDSRGKIISAWPGIKNINLDQTWSEYFLPFVRDHISVLSGVDGIFFDMVSPNISWLNNGDIDLNGDGVRDISSQADALWLNRTEYFFKRAKEIMPTMYIVDNGTSAAVVQPYVHGRMYENFPTPWEGDGSWGTVMNRVHETQKNNRVPHISIINSNTANTGVQNYRDVRFGLGSALLENGYFSYDYGDQNHGQTWWYDEYNVRLGQPIGGSVSRANYATYQPDLWHRDFDHGLVLVNSTPQLVAVDLGGDYEKINGRQDPTVNDGSIVSEVEIAPNDGLVLLKTTSRLDDVIFSNGSFARFYKPDGIRVRNGFFVFDEEYKGGAQILYFDFDGNAKHDTLVASGNKITATRDDGQPFFKIYPYTANYSGNLVLAVGDLDNDGFDELYVAPDKGSYPIKIYNLFGEEILPEGWYPFGKKYQDGYSLAIAGKGYDGRLVIGANHATGQNDHDSTVGLYDAGLKKTAEWSIFKQSNHELMVGAGDLDGDGMPEIVAGFGSGRKPTLKLYTLEGKEFGQPIIFAGEIFRNAQIQITDVNFDGAADIVLLTSGAL</sequence>
<evidence type="ECO:0000313" key="4">
    <source>
        <dbReference type="Proteomes" id="UP000177040"/>
    </source>
</evidence>
<name>A0A1F6N3N5_9BACT</name>
<dbReference type="Pfam" id="PF13517">
    <property type="entry name" value="FG-GAP_3"/>
    <property type="match status" value="1"/>
</dbReference>
<feature type="transmembrane region" description="Helical" evidence="2">
    <location>
        <begin position="18"/>
        <end position="36"/>
    </location>
</feature>
<dbReference type="SUPFAM" id="SSF69318">
    <property type="entry name" value="Integrin alpha N-terminal domain"/>
    <property type="match status" value="1"/>
</dbReference>
<dbReference type="AlphaFoldDB" id="A0A1F6N3N5"/>
<keyword evidence="2" id="KW-0472">Membrane</keyword>
<keyword evidence="1" id="KW-0732">Signal</keyword>
<dbReference type="InterPro" id="IPR029455">
    <property type="entry name" value="GHL15"/>
</dbReference>
<keyword evidence="2" id="KW-1133">Transmembrane helix</keyword>
<protein>
    <submittedName>
        <fullName evidence="3">Uncharacterized protein</fullName>
    </submittedName>
</protein>
<dbReference type="Proteomes" id="UP000177040">
    <property type="component" value="Unassembled WGS sequence"/>
</dbReference>
<gene>
    <name evidence="3" type="ORF">A2983_03300</name>
</gene>
<evidence type="ECO:0000313" key="3">
    <source>
        <dbReference type="EMBL" id="OGH78517.1"/>
    </source>
</evidence>
<dbReference type="Gene3D" id="2.130.10.130">
    <property type="entry name" value="Integrin alpha, N-terminal"/>
    <property type="match status" value="1"/>
</dbReference>
<evidence type="ECO:0000256" key="1">
    <source>
        <dbReference type="ARBA" id="ARBA00022729"/>
    </source>
</evidence>
<evidence type="ECO:0000256" key="2">
    <source>
        <dbReference type="SAM" id="Phobius"/>
    </source>
</evidence>
<dbReference type="EMBL" id="MFQH01000009">
    <property type="protein sequence ID" value="OGH78517.1"/>
    <property type="molecule type" value="Genomic_DNA"/>
</dbReference>
<reference evidence="3 4" key="1">
    <citation type="journal article" date="2016" name="Nat. Commun.">
        <title>Thousands of microbial genomes shed light on interconnected biogeochemical processes in an aquifer system.</title>
        <authorList>
            <person name="Anantharaman K."/>
            <person name="Brown C.T."/>
            <person name="Hug L.A."/>
            <person name="Sharon I."/>
            <person name="Castelle C.J."/>
            <person name="Probst A.J."/>
            <person name="Thomas B.C."/>
            <person name="Singh A."/>
            <person name="Wilkins M.J."/>
            <person name="Karaoz U."/>
            <person name="Brodie E.L."/>
            <person name="Williams K.H."/>
            <person name="Hubbard S.S."/>
            <person name="Banfield J.F."/>
        </authorList>
    </citation>
    <scope>NUCLEOTIDE SEQUENCE [LARGE SCALE GENOMIC DNA]</scope>
</reference>
<proteinExistence type="predicted"/>
<accession>A0A1F6N3N5</accession>
<dbReference type="InterPro" id="IPR028994">
    <property type="entry name" value="Integrin_alpha_N"/>
</dbReference>
<dbReference type="InterPro" id="IPR013517">
    <property type="entry name" value="FG-GAP"/>
</dbReference>
<comment type="caution">
    <text evidence="3">The sequence shown here is derived from an EMBL/GenBank/DDBJ whole genome shotgun (WGS) entry which is preliminary data.</text>
</comment>
<dbReference type="Pfam" id="PF14885">
    <property type="entry name" value="GHL15"/>
    <property type="match status" value="1"/>
</dbReference>